<dbReference type="PIRSF" id="PIRSF020680">
    <property type="entry name" value="PhnH"/>
    <property type="match status" value="1"/>
</dbReference>
<dbReference type="RefSeq" id="WP_380792242.1">
    <property type="nucleotide sequence ID" value="NZ_JBHTKR010000005.1"/>
</dbReference>
<dbReference type="EMBL" id="JBHTKR010000005">
    <property type="protein sequence ID" value="MFD1195479.1"/>
    <property type="molecule type" value="Genomic_DNA"/>
</dbReference>
<evidence type="ECO:0000313" key="1">
    <source>
        <dbReference type="EMBL" id="MFD1195479.1"/>
    </source>
</evidence>
<proteinExistence type="predicted"/>
<organism evidence="1 2">
    <name type="scientific">Seohaeicola saemankumensis</name>
    <dbReference type="NCBI Taxonomy" id="481181"/>
    <lineage>
        <taxon>Bacteria</taxon>
        <taxon>Pseudomonadati</taxon>
        <taxon>Pseudomonadota</taxon>
        <taxon>Alphaproteobacteria</taxon>
        <taxon>Rhodobacterales</taxon>
        <taxon>Roseobacteraceae</taxon>
        <taxon>Seohaeicola</taxon>
    </lineage>
</organism>
<dbReference type="GO" id="GO:0016829">
    <property type="term" value="F:lyase activity"/>
    <property type="evidence" value="ECO:0007669"/>
    <property type="project" value="UniProtKB-KW"/>
</dbReference>
<dbReference type="NCBIfam" id="TIGR03292">
    <property type="entry name" value="PhnH_redo"/>
    <property type="match status" value="1"/>
</dbReference>
<dbReference type="SUPFAM" id="SSF159709">
    <property type="entry name" value="PhnH-like"/>
    <property type="match status" value="1"/>
</dbReference>
<dbReference type="InterPro" id="IPR038058">
    <property type="entry name" value="PhnH-like_sp"/>
</dbReference>
<accession>A0ABW3TE69</accession>
<dbReference type="Gene3D" id="3.40.50.11310">
    <property type="entry name" value="Bacterial phosphonate metabolism protein PhnH"/>
    <property type="match status" value="1"/>
</dbReference>
<comment type="caution">
    <text evidence="1">The sequence shown here is derived from an EMBL/GenBank/DDBJ whole genome shotgun (WGS) entry which is preliminary data.</text>
</comment>
<dbReference type="Pfam" id="PF05845">
    <property type="entry name" value="PhnH"/>
    <property type="match status" value="1"/>
</dbReference>
<reference evidence="2" key="1">
    <citation type="journal article" date="2019" name="Int. J. Syst. Evol. Microbiol.">
        <title>The Global Catalogue of Microorganisms (GCM) 10K type strain sequencing project: providing services to taxonomists for standard genome sequencing and annotation.</title>
        <authorList>
            <consortium name="The Broad Institute Genomics Platform"/>
            <consortium name="The Broad Institute Genome Sequencing Center for Infectious Disease"/>
            <person name="Wu L."/>
            <person name="Ma J."/>
        </authorList>
    </citation>
    <scope>NUCLEOTIDE SEQUENCE [LARGE SCALE GENOMIC DNA]</scope>
    <source>
        <strain evidence="2">CCUG 55328</strain>
    </source>
</reference>
<protein>
    <submittedName>
        <fullName evidence="1">Phosphonate C-P lyase system protein PhnH</fullName>
    </submittedName>
</protein>
<dbReference type="InterPro" id="IPR008772">
    <property type="entry name" value="Phosphonate_metab_PhnH"/>
</dbReference>
<evidence type="ECO:0000313" key="2">
    <source>
        <dbReference type="Proteomes" id="UP001597151"/>
    </source>
</evidence>
<gene>
    <name evidence="1" type="primary">phnH</name>
    <name evidence="1" type="ORF">ACFQ3C_12465</name>
</gene>
<keyword evidence="2" id="KW-1185">Reference proteome</keyword>
<name>A0ABW3TE69_9RHOB</name>
<keyword evidence="1" id="KW-0456">Lyase</keyword>
<dbReference type="Proteomes" id="UP001597151">
    <property type="component" value="Unassembled WGS sequence"/>
</dbReference>
<sequence length="194" mass="20268">MDRAVMTGGFDDPPIQAARGFRAAMTAMARPGEIVTVTGAVAPAPASAAAAVLLLVLCDPDTPVWLAPSHDSDALRRWIAFHTGAPVVDARGDAAFALGAWDSLLPLAAYRIGTPAYPDRSATLIVEMDRLRSAGPVLTGPGIKDAACLNLPDVPALQANRALFPLGLDFFLTCDDRLAALPRSTVVRDPAEVS</sequence>